<dbReference type="PANTHER" id="PTHR43591:SF24">
    <property type="entry name" value="2-METHOXY-6-POLYPRENYL-1,4-BENZOQUINOL METHYLASE, MITOCHONDRIAL"/>
    <property type="match status" value="1"/>
</dbReference>
<gene>
    <name evidence="6" type="primary">ubiE</name>
    <name evidence="7" type="ORF">ABFZ84_04845</name>
</gene>
<keyword evidence="4 6" id="KW-0831">Ubiquinone biosynthesis</keyword>
<feature type="binding site" evidence="6">
    <location>
        <position position="103"/>
    </location>
    <ligand>
        <name>S-adenosyl-L-methionine</name>
        <dbReference type="ChEBI" id="CHEBI:59789"/>
    </ligand>
</feature>
<dbReference type="NCBIfam" id="TIGR01934">
    <property type="entry name" value="MenG_MenH_UbiE"/>
    <property type="match status" value="1"/>
</dbReference>
<comment type="caution">
    <text evidence="7">The sequence shown here is derived from an EMBL/GenBank/DDBJ whole genome shotgun (WGS) entry which is preliminary data.</text>
</comment>
<dbReference type="EC" id="2.1.1.201" evidence="6"/>
<comment type="caution">
    <text evidence="6">Lacks conserved residue(s) required for the propagation of feature annotation.</text>
</comment>
<evidence type="ECO:0000313" key="7">
    <source>
        <dbReference type="EMBL" id="MEX6632869.1"/>
    </source>
</evidence>
<accession>A0ABV3Z252</accession>
<dbReference type="Pfam" id="PF01209">
    <property type="entry name" value="Ubie_methyltran"/>
    <property type="match status" value="1"/>
</dbReference>
<dbReference type="RefSeq" id="WP_369312802.1">
    <property type="nucleotide sequence ID" value="NZ_JBEHZE010000001.1"/>
</dbReference>
<evidence type="ECO:0000256" key="5">
    <source>
        <dbReference type="ARBA" id="ARBA00022691"/>
    </source>
</evidence>
<dbReference type="PANTHER" id="PTHR43591">
    <property type="entry name" value="METHYLTRANSFERASE"/>
    <property type="match status" value="1"/>
</dbReference>
<keyword evidence="5 6" id="KW-0949">S-adenosyl-L-methionine</keyword>
<protein>
    <recommendedName>
        <fullName evidence="6">Ubiquinone/menaquinone biosynthesis C-methyltransferase UbiE</fullName>
        <ecNumber evidence="6">2.1.1.163</ecNumber>
        <ecNumber evidence="6">2.1.1.201</ecNumber>
    </recommendedName>
    <alternativeName>
        <fullName evidence="6">2-methoxy-6-polyprenyl-1,4-benzoquinol methylase</fullName>
    </alternativeName>
    <alternativeName>
        <fullName evidence="6">Demethylmenaquinone methyltransferase</fullName>
    </alternativeName>
</protein>
<evidence type="ECO:0000256" key="2">
    <source>
        <dbReference type="ARBA" id="ARBA00022603"/>
    </source>
</evidence>
<dbReference type="GO" id="GO:0032259">
    <property type="term" value="P:methylation"/>
    <property type="evidence" value="ECO:0007669"/>
    <property type="project" value="UniProtKB-KW"/>
</dbReference>
<dbReference type="InterPro" id="IPR023576">
    <property type="entry name" value="UbiE/COQ5_MeTrFase_CS"/>
</dbReference>
<evidence type="ECO:0000256" key="4">
    <source>
        <dbReference type="ARBA" id="ARBA00022688"/>
    </source>
</evidence>
<evidence type="ECO:0000256" key="6">
    <source>
        <dbReference type="HAMAP-Rule" id="MF_01813"/>
    </source>
</evidence>
<evidence type="ECO:0000256" key="1">
    <source>
        <dbReference type="ARBA" id="ARBA00022428"/>
    </source>
</evidence>
<dbReference type="PROSITE" id="PS01184">
    <property type="entry name" value="UBIE_2"/>
    <property type="match status" value="1"/>
</dbReference>
<keyword evidence="3 6" id="KW-0808">Transferase</keyword>
<dbReference type="HAMAP" id="MF_01813">
    <property type="entry name" value="MenG_UbiE_methyltr"/>
    <property type="match status" value="1"/>
</dbReference>
<dbReference type="SUPFAM" id="SSF53335">
    <property type="entry name" value="S-adenosyl-L-methionine-dependent methyltransferases"/>
    <property type="match status" value="1"/>
</dbReference>
<comment type="similarity">
    <text evidence="6">Belongs to the class I-like SAM-binding methyltransferase superfamily. MenG/UbiE family.</text>
</comment>
<keyword evidence="1 6" id="KW-0474">Menaquinone biosynthesis</keyword>
<dbReference type="PROSITE" id="PS51608">
    <property type="entry name" value="SAM_MT_UBIE"/>
    <property type="match status" value="1"/>
</dbReference>
<dbReference type="GO" id="GO:0008168">
    <property type="term" value="F:methyltransferase activity"/>
    <property type="evidence" value="ECO:0007669"/>
    <property type="project" value="UniProtKB-KW"/>
</dbReference>
<dbReference type="PROSITE" id="PS01183">
    <property type="entry name" value="UBIE_1"/>
    <property type="match status" value="1"/>
</dbReference>
<evidence type="ECO:0000256" key="3">
    <source>
        <dbReference type="ARBA" id="ARBA00022679"/>
    </source>
</evidence>
<feature type="binding site" evidence="6">
    <location>
        <position position="74"/>
    </location>
    <ligand>
        <name>S-adenosyl-L-methionine</name>
        <dbReference type="ChEBI" id="CHEBI:59789"/>
    </ligand>
</feature>
<dbReference type="InterPro" id="IPR029063">
    <property type="entry name" value="SAM-dependent_MTases_sf"/>
</dbReference>
<comment type="catalytic activity">
    <reaction evidence="6">
        <text>a 2-demethylmenaquinol + S-adenosyl-L-methionine = a menaquinol + S-adenosyl-L-homocysteine + H(+)</text>
        <dbReference type="Rhea" id="RHEA:42640"/>
        <dbReference type="Rhea" id="RHEA-COMP:9539"/>
        <dbReference type="Rhea" id="RHEA-COMP:9563"/>
        <dbReference type="ChEBI" id="CHEBI:15378"/>
        <dbReference type="ChEBI" id="CHEBI:18151"/>
        <dbReference type="ChEBI" id="CHEBI:55437"/>
        <dbReference type="ChEBI" id="CHEBI:57856"/>
        <dbReference type="ChEBI" id="CHEBI:59789"/>
        <dbReference type="EC" id="2.1.1.163"/>
    </reaction>
</comment>
<comment type="pathway">
    <text evidence="6">Cofactor biosynthesis; ubiquinone biosynthesis.</text>
</comment>
<keyword evidence="2 6" id="KW-0489">Methyltransferase</keyword>
<organism evidence="7 8">
    <name type="scientific">Hyphococcus lacteus</name>
    <dbReference type="NCBI Taxonomy" id="3143536"/>
    <lineage>
        <taxon>Bacteria</taxon>
        <taxon>Pseudomonadati</taxon>
        <taxon>Pseudomonadota</taxon>
        <taxon>Alphaproteobacteria</taxon>
        <taxon>Parvularculales</taxon>
        <taxon>Parvularculaceae</taxon>
        <taxon>Hyphococcus</taxon>
    </lineage>
</organism>
<comment type="function">
    <text evidence="6">Methyltransferase required for the conversion of demethylmenaquinol (DMKH2) to menaquinol (MKH2) and the conversion of 2-polyprenyl-6-methoxy-1,4-benzoquinol (DDMQH2) to 2-polyprenyl-3-methyl-6-methoxy-1,4-benzoquinol (DMQH2).</text>
</comment>
<dbReference type="InterPro" id="IPR004033">
    <property type="entry name" value="UbiE/COQ5_MeTrFase"/>
</dbReference>
<dbReference type="EC" id="2.1.1.163" evidence="6"/>
<sequence>MNEDRDTETSFGFRTVKTGDKARLVRGVFDSVASKYDLMNDLMSGGVHRIWKAVLTDRLMPRPGEHLLDVAGGTGDVAAGFLNRADTRPGAAGKPPATATLCDINFEMLKAGTTRDDMATLDGRIHRVTGDAQSLPFPDGFADAYTIAFGIRNVTDIDAALRDAYRVLKPGGRFMCLEFSHPITETMQKIYDTYSFNVIPWLGEKVTNDRESYQYLVESIRRFPGQEAFATKIKNAGFSRVKYENLTGGVAAIHSGWRV</sequence>
<reference evidence="7 8" key="1">
    <citation type="submission" date="2024-05" db="EMBL/GenBank/DDBJ databases">
        <title>Three bacterial strains, DH-69, EH-24, and ECK-19 isolated from coastal sediments.</title>
        <authorList>
            <person name="Ye Y.-Q."/>
            <person name="Du Z.-J."/>
        </authorList>
    </citation>
    <scope>NUCLEOTIDE SEQUENCE [LARGE SCALE GENOMIC DNA]</scope>
    <source>
        <strain evidence="7 8">ECK-19</strain>
    </source>
</reference>
<name>A0ABV3Z252_9PROT</name>
<feature type="binding site" evidence="6">
    <location>
        <begin position="131"/>
        <end position="132"/>
    </location>
    <ligand>
        <name>S-adenosyl-L-methionine</name>
        <dbReference type="ChEBI" id="CHEBI:59789"/>
    </ligand>
</feature>
<dbReference type="CDD" id="cd02440">
    <property type="entry name" value="AdoMet_MTases"/>
    <property type="match status" value="1"/>
</dbReference>
<proteinExistence type="inferred from homology"/>
<evidence type="ECO:0000313" key="8">
    <source>
        <dbReference type="Proteomes" id="UP001560685"/>
    </source>
</evidence>
<dbReference type="Proteomes" id="UP001560685">
    <property type="component" value="Unassembled WGS sequence"/>
</dbReference>
<dbReference type="EMBL" id="JBEHZE010000001">
    <property type="protein sequence ID" value="MEX6632869.1"/>
    <property type="molecule type" value="Genomic_DNA"/>
</dbReference>
<dbReference type="Gene3D" id="3.40.50.150">
    <property type="entry name" value="Vaccinia Virus protein VP39"/>
    <property type="match status" value="1"/>
</dbReference>
<comment type="catalytic activity">
    <reaction evidence="6">
        <text>a 2-methoxy-6-(all-trans-polyprenyl)benzene-1,4-diol + S-adenosyl-L-methionine = a 5-methoxy-2-methyl-3-(all-trans-polyprenyl)benzene-1,4-diol + S-adenosyl-L-homocysteine + H(+)</text>
        <dbReference type="Rhea" id="RHEA:28286"/>
        <dbReference type="Rhea" id="RHEA-COMP:10858"/>
        <dbReference type="Rhea" id="RHEA-COMP:10859"/>
        <dbReference type="ChEBI" id="CHEBI:15378"/>
        <dbReference type="ChEBI" id="CHEBI:57856"/>
        <dbReference type="ChEBI" id="CHEBI:59789"/>
        <dbReference type="ChEBI" id="CHEBI:84166"/>
        <dbReference type="ChEBI" id="CHEBI:84167"/>
        <dbReference type="EC" id="2.1.1.201"/>
    </reaction>
</comment>
<comment type="pathway">
    <text evidence="6">Quinol/quinone metabolism; menaquinone biosynthesis; menaquinol from 1,4-dihydroxy-2-naphthoate: step 2/2.</text>
</comment>
<keyword evidence="8" id="KW-1185">Reference proteome</keyword>